<protein>
    <recommendedName>
        <fullName evidence="2">Putative Flp pilus-assembly TadG-like N-terminal domain-containing protein</fullName>
    </recommendedName>
</protein>
<proteinExistence type="predicted"/>
<keyword evidence="4" id="KW-1185">Reference proteome</keyword>
<organism evidence="3 4">
    <name type="scientific">Gordonia jinhuaensis</name>
    <dbReference type="NCBI Taxonomy" id="1517702"/>
    <lineage>
        <taxon>Bacteria</taxon>
        <taxon>Bacillati</taxon>
        <taxon>Actinomycetota</taxon>
        <taxon>Actinomycetes</taxon>
        <taxon>Mycobacteriales</taxon>
        <taxon>Gordoniaceae</taxon>
        <taxon>Gordonia</taxon>
    </lineage>
</organism>
<reference evidence="3" key="1">
    <citation type="journal article" date="2014" name="Int. J. Syst. Evol. Microbiol.">
        <title>Complete genome sequence of Corynebacterium casei LMG S-19264T (=DSM 44701T), isolated from a smear-ripened cheese.</title>
        <authorList>
            <consortium name="US DOE Joint Genome Institute (JGI-PGF)"/>
            <person name="Walter F."/>
            <person name="Albersmeier A."/>
            <person name="Kalinowski J."/>
            <person name="Ruckert C."/>
        </authorList>
    </citation>
    <scope>NUCLEOTIDE SEQUENCE</scope>
    <source>
        <strain evidence="3">CGMCC 1.12827</strain>
    </source>
</reference>
<feature type="domain" description="Putative Flp pilus-assembly TadG-like N-terminal" evidence="2">
    <location>
        <begin position="2"/>
        <end position="46"/>
    </location>
</feature>
<comment type="caution">
    <text evidence="3">The sequence shown here is derived from an EMBL/GenBank/DDBJ whole genome shotgun (WGS) entry which is preliminary data.</text>
</comment>
<dbReference type="InterPro" id="IPR021202">
    <property type="entry name" value="Rv3654c-like"/>
</dbReference>
<dbReference type="Pfam" id="PF13400">
    <property type="entry name" value="Tad"/>
    <property type="match status" value="1"/>
</dbReference>
<evidence type="ECO:0000313" key="3">
    <source>
        <dbReference type="EMBL" id="GGB35818.1"/>
    </source>
</evidence>
<dbReference type="Proteomes" id="UP000621454">
    <property type="component" value="Unassembled WGS sequence"/>
</dbReference>
<keyword evidence="1" id="KW-1133">Transmembrane helix</keyword>
<reference evidence="3" key="2">
    <citation type="submission" date="2020-09" db="EMBL/GenBank/DDBJ databases">
        <authorList>
            <person name="Sun Q."/>
            <person name="Zhou Y."/>
        </authorList>
    </citation>
    <scope>NUCLEOTIDE SEQUENCE</scope>
    <source>
        <strain evidence="3">CGMCC 1.12827</strain>
    </source>
</reference>
<dbReference type="EMBL" id="BMGC01000017">
    <property type="protein sequence ID" value="GGB35818.1"/>
    <property type="molecule type" value="Genomic_DNA"/>
</dbReference>
<dbReference type="InterPro" id="IPR028087">
    <property type="entry name" value="Tad_N"/>
</dbReference>
<gene>
    <name evidence="3" type="ORF">GCM10011489_24830</name>
</gene>
<sequence>MATVLGAFVIAGIVVVLGLVAYVGVVVSVRHSAQSGADLAALAAAGALERGADDPCARAREVAAANGVHADGCRVDGRDVVVATSATVRLGLFGMRQSHAVARAGPADQITPVG</sequence>
<feature type="transmembrane region" description="Helical" evidence="1">
    <location>
        <begin position="6"/>
        <end position="29"/>
    </location>
</feature>
<accession>A0A916T8N1</accession>
<dbReference type="RefSeq" id="WP_229742569.1">
    <property type="nucleotide sequence ID" value="NZ_BMGC01000017.1"/>
</dbReference>
<evidence type="ECO:0000259" key="2">
    <source>
        <dbReference type="Pfam" id="PF13400"/>
    </source>
</evidence>
<keyword evidence="1" id="KW-0812">Transmembrane</keyword>
<keyword evidence="1" id="KW-0472">Membrane</keyword>
<dbReference type="AlphaFoldDB" id="A0A916T8N1"/>
<evidence type="ECO:0000256" key="1">
    <source>
        <dbReference type="SAM" id="Phobius"/>
    </source>
</evidence>
<dbReference type="NCBIfam" id="TIGR03816">
    <property type="entry name" value="tadE_like_DECH"/>
    <property type="match status" value="1"/>
</dbReference>
<name>A0A916T8N1_9ACTN</name>
<evidence type="ECO:0000313" key="4">
    <source>
        <dbReference type="Proteomes" id="UP000621454"/>
    </source>
</evidence>